<keyword evidence="3" id="KW-0732">Signal</keyword>
<proteinExistence type="inferred from homology"/>
<dbReference type="PIRSF" id="PIRSF002741">
    <property type="entry name" value="MppA"/>
    <property type="match status" value="1"/>
</dbReference>
<evidence type="ECO:0000259" key="4">
    <source>
        <dbReference type="Pfam" id="PF00496"/>
    </source>
</evidence>
<dbReference type="Proteomes" id="UP000198609">
    <property type="component" value="Unassembled WGS sequence"/>
</dbReference>
<dbReference type="GO" id="GO:0042597">
    <property type="term" value="C:periplasmic space"/>
    <property type="evidence" value="ECO:0007669"/>
    <property type="project" value="UniProtKB-ARBA"/>
</dbReference>
<dbReference type="PANTHER" id="PTHR30290:SF9">
    <property type="entry name" value="OLIGOPEPTIDE-BINDING PROTEIN APPA"/>
    <property type="match status" value="1"/>
</dbReference>
<reference evidence="6" key="1">
    <citation type="submission" date="2016-10" db="EMBL/GenBank/DDBJ databases">
        <authorList>
            <person name="Varghese N."/>
            <person name="Submissions S."/>
        </authorList>
    </citation>
    <scope>NUCLEOTIDE SEQUENCE [LARGE SCALE GENOMIC DNA]</scope>
    <source>
        <strain evidence="6">DSM 40318</strain>
    </source>
</reference>
<dbReference type="InterPro" id="IPR000914">
    <property type="entry name" value="SBP_5_dom"/>
</dbReference>
<dbReference type="Pfam" id="PF00496">
    <property type="entry name" value="SBP_bac_5"/>
    <property type="match status" value="1"/>
</dbReference>
<dbReference type="RefSeq" id="WP_167746219.1">
    <property type="nucleotide sequence ID" value="NZ_FNST01000001.1"/>
</dbReference>
<evidence type="ECO:0000256" key="1">
    <source>
        <dbReference type="ARBA" id="ARBA00005695"/>
    </source>
</evidence>
<dbReference type="InterPro" id="IPR030678">
    <property type="entry name" value="Peptide/Ni-bd"/>
</dbReference>
<dbReference type="Gene3D" id="3.40.190.10">
    <property type="entry name" value="Periplasmic binding protein-like II"/>
    <property type="match status" value="1"/>
</dbReference>
<dbReference type="GO" id="GO:0015833">
    <property type="term" value="P:peptide transport"/>
    <property type="evidence" value="ECO:0007669"/>
    <property type="project" value="TreeGrafter"/>
</dbReference>
<keyword evidence="6" id="KW-1185">Reference proteome</keyword>
<comment type="similarity">
    <text evidence="1">Belongs to the bacterial solute-binding protein 5 family.</text>
</comment>
<keyword evidence="2" id="KW-0813">Transport</keyword>
<dbReference type="PROSITE" id="PS51318">
    <property type="entry name" value="TAT"/>
    <property type="match status" value="1"/>
</dbReference>
<dbReference type="InterPro" id="IPR006311">
    <property type="entry name" value="TAT_signal"/>
</dbReference>
<dbReference type="Gene3D" id="3.10.105.10">
    <property type="entry name" value="Dipeptide-binding Protein, Domain 3"/>
    <property type="match status" value="1"/>
</dbReference>
<evidence type="ECO:0000256" key="2">
    <source>
        <dbReference type="ARBA" id="ARBA00022448"/>
    </source>
</evidence>
<dbReference type="SUPFAM" id="SSF53850">
    <property type="entry name" value="Periplasmic binding protein-like II"/>
    <property type="match status" value="1"/>
</dbReference>
<dbReference type="EMBL" id="FNST01000001">
    <property type="protein sequence ID" value="SEB29314.1"/>
    <property type="molecule type" value="Genomic_DNA"/>
</dbReference>
<protein>
    <submittedName>
        <fullName evidence="5">Peptide/nickel transport system substrate-binding protein</fullName>
    </submittedName>
</protein>
<dbReference type="InterPro" id="IPR039424">
    <property type="entry name" value="SBP_5"/>
</dbReference>
<organism evidence="5 6">
    <name type="scientific">Streptomyces melanosporofaciens</name>
    <dbReference type="NCBI Taxonomy" id="67327"/>
    <lineage>
        <taxon>Bacteria</taxon>
        <taxon>Bacillati</taxon>
        <taxon>Actinomycetota</taxon>
        <taxon>Actinomycetes</taxon>
        <taxon>Kitasatosporales</taxon>
        <taxon>Streptomycetaceae</taxon>
        <taxon>Streptomyces</taxon>
        <taxon>Streptomyces violaceusniger group</taxon>
    </lineage>
</organism>
<evidence type="ECO:0000313" key="6">
    <source>
        <dbReference type="Proteomes" id="UP000198609"/>
    </source>
</evidence>
<name>A0A1H4I5F0_STRMJ</name>
<dbReference type="CDD" id="cd08498">
    <property type="entry name" value="PBP2_NikA_DppA_OppA_like_2"/>
    <property type="match status" value="1"/>
</dbReference>
<dbReference type="GO" id="GO:0043190">
    <property type="term" value="C:ATP-binding cassette (ABC) transporter complex"/>
    <property type="evidence" value="ECO:0007669"/>
    <property type="project" value="InterPro"/>
</dbReference>
<evidence type="ECO:0000313" key="5">
    <source>
        <dbReference type="EMBL" id="SEB29314.1"/>
    </source>
</evidence>
<dbReference type="PANTHER" id="PTHR30290">
    <property type="entry name" value="PERIPLASMIC BINDING COMPONENT OF ABC TRANSPORTER"/>
    <property type="match status" value="1"/>
</dbReference>
<feature type="domain" description="Solute-binding protein family 5" evidence="4">
    <location>
        <begin position="94"/>
        <end position="442"/>
    </location>
</feature>
<dbReference type="GO" id="GO:1904680">
    <property type="term" value="F:peptide transmembrane transporter activity"/>
    <property type="evidence" value="ECO:0007669"/>
    <property type="project" value="TreeGrafter"/>
</dbReference>
<dbReference type="AlphaFoldDB" id="A0A1H4I5F0"/>
<accession>A0A1H4I5F0</accession>
<gene>
    <name evidence="5" type="ORF">SAMN04490356_0009</name>
</gene>
<evidence type="ECO:0000256" key="3">
    <source>
        <dbReference type="ARBA" id="ARBA00022729"/>
    </source>
</evidence>
<sequence>MERIYQGRTVDRGRPTRRGVLRTGGLLLGALSAPALLSACGTNAAADGAGNVLRVSQPGDPKTLDPQKQGDMVSMNVLINMFDTLTTRGRDNQLHPRLALSWKATDARTWRFALRPGVTFHNGEACDARAVAFSIERLLDPATKSPIVELRYVKGVTVVDRLTVDVHTTVHDPILPAKLSLFGGVILPPRHLSEAGDAAFAEHPVGTGPFTFVSWRRDHELRMRAYADHWNGRPSVDGLVFSPAPNASSSLAALQSGGVDLVAGLTPDAAQQLDGYSGVTLDGYTGIRTSYLSLNTLERGPLQDRRVRQALNHAIDVPLLIKAVLGGKATETPALVPRGAFGFDPTVKPFTRSLETARTLLAEAGHPHGFSTTLTASNVDSNVAEALSGLLARVGVRARVNLLDPGTYAARLTSDNRGALGPIYLAASTVWTMDGQSIVQSNVRSDRRQSRWHSKEADRLIDIEELSESPTKRKQAFSDLQRLMRQEAPFVFLYQLDNIFARNDRPRWTPGSAGVLAMESAEVSC</sequence>
<dbReference type="Gene3D" id="3.90.76.10">
    <property type="entry name" value="Dipeptide-binding Protein, Domain 1"/>
    <property type="match status" value="1"/>
</dbReference>